<organism evidence="1">
    <name type="scientific">Lentimicrobium saccharophilum</name>
    <dbReference type="NCBI Taxonomy" id="1678841"/>
    <lineage>
        <taxon>Bacteria</taxon>
        <taxon>Pseudomonadati</taxon>
        <taxon>Bacteroidota</taxon>
        <taxon>Bacteroidia</taxon>
        <taxon>Bacteroidales</taxon>
        <taxon>Lentimicrobiaceae</taxon>
        <taxon>Lentimicrobium</taxon>
    </lineage>
</organism>
<protein>
    <submittedName>
        <fullName evidence="1">Protein containing gliding motility-associated C-terminal domain</fullName>
    </submittedName>
</protein>
<dbReference type="PATRIC" id="fig|1678841.3.peg.3803"/>
<dbReference type="Proteomes" id="UP000053091">
    <property type="component" value="Unassembled WGS sequence"/>
</dbReference>
<dbReference type="EMBL" id="DF968183">
    <property type="protein sequence ID" value="GAP45205.1"/>
    <property type="molecule type" value="Genomic_DNA"/>
</dbReference>
<dbReference type="OrthoDB" id="1123245at2"/>
<dbReference type="NCBIfam" id="TIGR04131">
    <property type="entry name" value="Bac_Flav_CTERM"/>
    <property type="match status" value="1"/>
</dbReference>
<reference evidence="1" key="1">
    <citation type="journal article" date="2015" name="Genome Announc.">
        <title>Draft Genome Sequence of Bacteroidales Strain TBC1, a Novel Isolate from a Methanogenic Wastewater Treatment System.</title>
        <authorList>
            <person name="Tourlousse D.M."/>
            <person name="Matsuura N."/>
            <person name="Sun L."/>
            <person name="Toyonaga M."/>
            <person name="Kuroda K."/>
            <person name="Ohashi A."/>
            <person name="Cruz R."/>
            <person name="Yamaguchi T."/>
            <person name="Sekiguchi Y."/>
        </authorList>
    </citation>
    <scope>NUCLEOTIDE SEQUENCE [LARGE SCALE GENOMIC DNA]</scope>
    <source>
        <strain evidence="1">TBC1</strain>
    </source>
</reference>
<name>A0A0S7BW65_9BACT</name>
<dbReference type="AlphaFoldDB" id="A0A0S7BW65"/>
<proteinExistence type="predicted"/>
<dbReference type="InterPro" id="IPR013783">
    <property type="entry name" value="Ig-like_fold"/>
</dbReference>
<dbReference type="InterPro" id="IPR026341">
    <property type="entry name" value="T9SS_type_B"/>
</dbReference>
<sequence>MNSEKTVLYKLKYLLLTLVISIAGIEGYATHQRAGEITYRHIAGLTYEVTITTYTFAPSAADRCELTINWGDGQSSVLPRANGPSGQTPAGIFCEHTGENITLDIRLNIYTGVHTYAAPSTYRIWLEDPNRNLGIQNIPNSVDVPLYIETLLVINPFLGGNNSPVLLLPPIDNGCVGIPYLHNPGAFDPDGDSLSYRLVNCKGAGGLDIPGFKLPNEVDTQNPGTFNIDPLTGDIIWDSPTRQGEYNFAFLIEEWRNGVKIGYVTRDMQVNIIACNNNPPVLEVLADTCVIAGDTLRLFVRAADQDNDRITLTADGGPFRLPVSPAIFNQPEDSTGHVSETVVWPTVCAHVRNQPYQLFFKAQDNGTPVKLFDLKTTNILVIAPPVLNPQAIPLGNSMVLNWEQYTCKEAEGFRIYRRTGSSGFIPGTCQTGVPPETGYRLIAQTNDINITSYIDDNEGLGLVRGVTYCYIITSWFEDGAESIASEECCASLKKDMPVITNVSINVTSEQNGGVYIAWSKPTELDLQQTPGPFIYRLFRSAGFNNTVKQQIAEFTSLDDTTFTDSGINTRDTAWTYTIEFINDTPGNRFTIGLTPPASSVFIRTVPSDRQITISINANVPWLNQWYTIYRKNSITGVFDSIALTNRIAYTDTALLNEQEYCYRVRSTGTYGTPGYIDPLINFSQEHCDIPIDNVPPCPPLLLVEVECDVRELRFRWEDISQTCAPDISQYYLYQTGNPHKLLGTFPPSVTSFNYIPSSTIAGCFFVAASDLNGNIDTTVYSPVCTSIDDCPRYRLPNVFTPNSDGYNDLLVPFPGYTSVEKIDLKIFNRWGVVVFETSDPAIRWDGKDKNTNKPCSEGVYYYVCDVYEVVGTPENPEDRIIEKRTLTNSLHLLR</sequence>
<keyword evidence="2" id="KW-1185">Reference proteome</keyword>
<dbReference type="Gene3D" id="2.60.40.10">
    <property type="entry name" value="Immunoglobulins"/>
    <property type="match status" value="2"/>
</dbReference>
<gene>
    <name evidence="1" type="ORF">TBC1_121026</name>
</gene>
<accession>A0A0S7BW65</accession>
<evidence type="ECO:0000313" key="1">
    <source>
        <dbReference type="EMBL" id="GAP45205.1"/>
    </source>
</evidence>
<dbReference type="Pfam" id="PF13585">
    <property type="entry name" value="CHU_C"/>
    <property type="match status" value="1"/>
</dbReference>
<dbReference type="STRING" id="1678841.TBC1_121026"/>
<dbReference type="RefSeq" id="WP_062045400.1">
    <property type="nucleotide sequence ID" value="NZ_DF968183.1"/>
</dbReference>
<evidence type="ECO:0000313" key="2">
    <source>
        <dbReference type="Proteomes" id="UP000053091"/>
    </source>
</evidence>